<dbReference type="Proteomes" id="UP001153269">
    <property type="component" value="Unassembled WGS sequence"/>
</dbReference>
<evidence type="ECO:0000313" key="1">
    <source>
        <dbReference type="EMBL" id="CAB1421401.1"/>
    </source>
</evidence>
<sequence length="143" mass="15457">MWWEHKERRAREISLAAQQHGRLLRFLTEKSEGMQPDSQIKSSDRVGWQHRQSASSLAFVQSGRGLPCGSDQILSSPERRLLGSGWLLGGSGSGGGVRQLTCDHQGQRGRLIPSALGYPAAPVLTVPVEKDINAAACSGRRAG</sequence>
<evidence type="ECO:0000313" key="2">
    <source>
        <dbReference type="Proteomes" id="UP001153269"/>
    </source>
</evidence>
<name>A0A9N7TYE2_PLEPL</name>
<gene>
    <name evidence="1" type="ORF">PLEPLA_LOCUS9283</name>
</gene>
<organism evidence="1 2">
    <name type="scientific">Pleuronectes platessa</name>
    <name type="common">European plaice</name>
    <dbReference type="NCBI Taxonomy" id="8262"/>
    <lineage>
        <taxon>Eukaryota</taxon>
        <taxon>Metazoa</taxon>
        <taxon>Chordata</taxon>
        <taxon>Craniata</taxon>
        <taxon>Vertebrata</taxon>
        <taxon>Euteleostomi</taxon>
        <taxon>Actinopterygii</taxon>
        <taxon>Neopterygii</taxon>
        <taxon>Teleostei</taxon>
        <taxon>Neoteleostei</taxon>
        <taxon>Acanthomorphata</taxon>
        <taxon>Carangaria</taxon>
        <taxon>Pleuronectiformes</taxon>
        <taxon>Pleuronectoidei</taxon>
        <taxon>Pleuronectidae</taxon>
        <taxon>Pleuronectes</taxon>
    </lineage>
</organism>
<reference evidence="1" key="1">
    <citation type="submission" date="2020-03" db="EMBL/GenBank/DDBJ databases">
        <authorList>
            <person name="Weist P."/>
        </authorList>
    </citation>
    <scope>NUCLEOTIDE SEQUENCE</scope>
</reference>
<dbReference type="AlphaFoldDB" id="A0A9N7TYE2"/>
<protein>
    <submittedName>
        <fullName evidence="1">Uncharacterized protein</fullName>
    </submittedName>
</protein>
<dbReference type="EMBL" id="CADEAL010000523">
    <property type="protein sequence ID" value="CAB1421401.1"/>
    <property type="molecule type" value="Genomic_DNA"/>
</dbReference>
<keyword evidence="2" id="KW-1185">Reference proteome</keyword>
<accession>A0A9N7TYE2</accession>
<proteinExistence type="predicted"/>
<comment type="caution">
    <text evidence="1">The sequence shown here is derived from an EMBL/GenBank/DDBJ whole genome shotgun (WGS) entry which is preliminary data.</text>
</comment>